<dbReference type="GO" id="GO:0070967">
    <property type="term" value="F:coenzyme F420 binding"/>
    <property type="evidence" value="ECO:0007669"/>
    <property type="project" value="TreeGrafter"/>
</dbReference>
<keyword evidence="4" id="KW-1185">Reference proteome</keyword>
<proteinExistence type="predicted"/>
<dbReference type="InterPro" id="IPR019920">
    <property type="entry name" value="F420-binding_dom_put"/>
</dbReference>
<feature type="domain" description="Pyridoxamine 5'-phosphate oxidase N-terminal" evidence="2">
    <location>
        <begin position="3"/>
        <end position="125"/>
    </location>
</feature>
<dbReference type="InterPro" id="IPR052019">
    <property type="entry name" value="F420H2_bilvrd_red/Heme_oxyg"/>
</dbReference>
<dbReference type="InterPro" id="IPR011576">
    <property type="entry name" value="Pyridox_Oxase_N"/>
</dbReference>
<dbReference type="Proteomes" id="UP000062973">
    <property type="component" value="Chromosome"/>
</dbReference>
<reference evidence="3 4" key="1">
    <citation type="submission" date="2014-07" db="EMBL/GenBank/DDBJ databases">
        <title>Whole Genome Sequence of the Amycolatopsis methanolica 239.</title>
        <authorList>
            <person name="Tang B."/>
        </authorList>
    </citation>
    <scope>NUCLEOTIDE SEQUENCE [LARGE SCALE GENOMIC DNA]</scope>
    <source>
        <strain evidence="3 4">239</strain>
    </source>
</reference>
<dbReference type="HOGENOM" id="CLU_123922_3_0_11"/>
<dbReference type="GO" id="GO:0005829">
    <property type="term" value="C:cytosol"/>
    <property type="evidence" value="ECO:0007669"/>
    <property type="project" value="TreeGrafter"/>
</dbReference>
<organism evidence="3 4">
    <name type="scientific">Amycolatopsis methanolica 239</name>
    <dbReference type="NCBI Taxonomy" id="1068978"/>
    <lineage>
        <taxon>Bacteria</taxon>
        <taxon>Bacillati</taxon>
        <taxon>Actinomycetota</taxon>
        <taxon>Actinomycetes</taxon>
        <taxon>Pseudonocardiales</taxon>
        <taxon>Pseudonocardiaceae</taxon>
        <taxon>Amycolatopsis</taxon>
        <taxon>Amycolatopsis methanolica group</taxon>
    </lineage>
</organism>
<evidence type="ECO:0000256" key="1">
    <source>
        <dbReference type="ARBA" id="ARBA00023002"/>
    </source>
</evidence>
<dbReference type="PANTHER" id="PTHR35176:SF6">
    <property type="entry name" value="HEME OXYGENASE HI_0854-RELATED"/>
    <property type="match status" value="1"/>
</dbReference>
<accession>A0A076N3F9</accession>
<dbReference type="SUPFAM" id="SSF50475">
    <property type="entry name" value="FMN-binding split barrel"/>
    <property type="match status" value="1"/>
</dbReference>
<dbReference type="KEGG" id="amq:AMETH_4425"/>
<dbReference type="RefSeq" id="WP_017983350.1">
    <property type="nucleotide sequence ID" value="NZ_AQUL01000001.1"/>
</dbReference>
<dbReference type="GO" id="GO:0016627">
    <property type="term" value="F:oxidoreductase activity, acting on the CH-CH group of donors"/>
    <property type="evidence" value="ECO:0007669"/>
    <property type="project" value="TreeGrafter"/>
</dbReference>
<dbReference type="Gene3D" id="2.30.110.10">
    <property type="entry name" value="Electron Transport, Fmn-binding Protein, Chain A"/>
    <property type="match status" value="1"/>
</dbReference>
<evidence type="ECO:0000313" key="4">
    <source>
        <dbReference type="Proteomes" id="UP000062973"/>
    </source>
</evidence>
<sequence>MTLPETVRRLVGAPHFAIVSTSNSDGRPQSSVVFVKCEDDGTIVFSTLRGRRKTRDLVRDSRLSLLVVSRVTGHYAEVRGRVEITADPGKELPVVMYQLYMGGQEPPPEPDADRVVVRIFPEHVNLFPPAKVGQSA</sequence>
<dbReference type="OrthoDB" id="162914at2"/>
<evidence type="ECO:0000259" key="2">
    <source>
        <dbReference type="Pfam" id="PF01243"/>
    </source>
</evidence>
<dbReference type="PATRIC" id="fig|1068978.7.peg.4742"/>
<dbReference type="InterPro" id="IPR012349">
    <property type="entry name" value="Split_barrel_FMN-bd"/>
</dbReference>
<dbReference type="Pfam" id="PF01243">
    <property type="entry name" value="PNPOx_N"/>
    <property type="match status" value="1"/>
</dbReference>
<dbReference type="STRING" id="1068978.AMETH_4425"/>
<keyword evidence="1" id="KW-0560">Oxidoreductase</keyword>
<gene>
    <name evidence="3" type="ORF">AMETH_4425</name>
</gene>
<dbReference type="eggNOG" id="COG3871">
    <property type="taxonomic scope" value="Bacteria"/>
</dbReference>
<name>A0A076N3F9_AMYME</name>
<dbReference type="NCBIfam" id="TIGR03618">
    <property type="entry name" value="Rv1155_F420"/>
    <property type="match status" value="1"/>
</dbReference>
<dbReference type="EMBL" id="CP009110">
    <property type="protein sequence ID" value="AIJ24517.1"/>
    <property type="molecule type" value="Genomic_DNA"/>
</dbReference>
<dbReference type="PANTHER" id="PTHR35176">
    <property type="entry name" value="HEME OXYGENASE HI_0854-RELATED"/>
    <property type="match status" value="1"/>
</dbReference>
<dbReference type="AlphaFoldDB" id="A0A076N3F9"/>
<protein>
    <submittedName>
        <fullName evidence="3">Pyridoxamine 5'-phosphate oxidase</fullName>
    </submittedName>
</protein>
<evidence type="ECO:0000313" key="3">
    <source>
        <dbReference type="EMBL" id="AIJ24517.1"/>
    </source>
</evidence>